<gene>
    <name evidence="12" type="primary">LOC101501880</name>
</gene>
<dbReference type="FunFam" id="3.80.10.10:FF:000562">
    <property type="entry name" value="Protein NSP-INTERACTING KINASE 2"/>
    <property type="match status" value="1"/>
</dbReference>
<dbReference type="InterPro" id="IPR013210">
    <property type="entry name" value="LRR_N_plant-typ"/>
</dbReference>
<evidence type="ECO:0000256" key="2">
    <source>
        <dbReference type="ARBA" id="ARBA00022614"/>
    </source>
</evidence>
<reference evidence="12" key="1">
    <citation type="submission" date="2025-08" db="UniProtKB">
        <authorList>
            <consortium name="RefSeq"/>
        </authorList>
    </citation>
    <scope>IDENTIFICATION</scope>
    <source>
        <tissue evidence="12">Etiolated seedlings</tissue>
    </source>
</reference>
<dbReference type="GO" id="GO:0004674">
    <property type="term" value="F:protein serine/threonine kinase activity"/>
    <property type="evidence" value="ECO:0007669"/>
    <property type="project" value="UniProtKB-EC"/>
</dbReference>
<dbReference type="PANTHER" id="PTHR48007">
    <property type="entry name" value="LEUCINE-RICH REPEAT RECEPTOR-LIKE PROTEIN KINASE PXC1"/>
    <property type="match status" value="1"/>
</dbReference>
<organism evidence="11 12">
    <name type="scientific">Cicer arietinum</name>
    <name type="common">Chickpea</name>
    <name type="synonym">Garbanzo</name>
    <dbReference type="NCBI Taxonomy" id="3827"/>
    <lineage>
        <taxon>Eukaryota</taxon>
        <taxon>Viridiplantae</taxon>
        <taxon>Streptophyta</taxon>
        <taxon>Embryophyta</taxon>
        <taxon>Tracheophyta</taxon>
        <taxon>Spermatophyta</taxon>
        <taxon>Magnoliopsida</taxon>
        <taxon>eudicotyledons</taxon>
        <taxon>Gunneridae</taxon>
        <taxon>Pentapetalae</taxon>
        <taxon>rosids</taxon>
        <taxon>fabids</taxon>
        <taxon>Fabales</taxon>
        <taxon>Fabaceae</taxon>
        <taxon>Papilionoideae</taxon>
        <taxon>50 kb inversion clade</taxon>
        <taxon>NPAAA clade</taxon>
        <taxon>Hologalegina</taxon>
        <taxon>IRL clade</taxon>
        <taxon>Cicereae</taxon>
        <taxon>Cicer</taxon>
    </lineage>
</organism>
<keyword evidence="2" id="KW-0433">Leucine-rich repeat</keyword>
<comment type="subcellular location">
    <subcellularLocation>
        <location evidence="1">Membrane</location>
        <topology evidence="1">Single-pass membrane protein</topology>
    </subcellularLocation>
</comment>
<keyword evidence="7 8" id="KW-0472">Membrane</keyword>
<dbReference type="Proteomes" id="UP000087171">
    <property type="component" value="Unplaced"/>
</dbReference>
<evidence type="ECO:0000256" key="9">
    <source>
        <dbReference type="SAM" id="SignalP"/>
    </source>
</evidence>
<dbReference type="Pfam" id="PF08263">
    <property type="entry name" value="LRRNT_2"/>
    <property type="match status" value="1"/>
</dbReference>
<evidence type="ECO:0000256" key="5">
    <source>
        <dbReference type="ARBA" id="ARBA00022737"/>
    </source>
</evidence>
<proteinExistence type="predicted"/>
<evidence type="ECO:0000256" key="1">
    <source>
        <dbReference type="ARBA" id="ARBA00004167"/>
    </source>
</evidence>
<evidence type="ECO:0000259" key="10">
    <source>
        <dbReference type="PROSITE" id="PS50011"/>
    </source>
</evidence>
<evidence type="ECO:0000256" key="8">
    <source>
        <dbReference type="SAM" id="Phobius"/>
    </source>
</evidence>
<dbReference type="InterPro" id="IPR011009">
    <property type="entry name" value="Kinase-like_dom_sf"/>
</dbReference>
<dbReference type="PANTHER" id="PTHR48007:SF65">
    <property type="entry name" value="OS01G0577600 PROTEIN"/>
    <property type="match status" value="1"/>
</dbReference>
<dbReference type="InterPro" id="IPR055414">
    <property type="entry name" value="LRR_R13L4/SHOC2-like"/>
</dbReference>
<evidence type="ECO:0000256" key="3">
    <source>
        <dbReference type="ARBA" id="ARBA00022692"/>
    </source>
</evidence>
<dbReference type="eggNOG" id="ENOG502QSN5">
    <property type="taxonomic scope" value="Eukaryota"/>
</dbReference>
<dbReference type="FunFam" id="3.80.10.10:FF:000129">
    <property type="entry name" value="Leucine-rich repeat receptor-like kinase"/>
    <property type="match status" value="1"/>
</dbReference>
<evidence type="ECO:0000256" key="7">
    <source>
        <dbReference type="ARBA" id="ARBA00023136"/>
    </source>
</evidence>
<dbReference type="InterPro" id="IPR032675">
    <property type="entry name" value="LRR_dom_sf"/>
</dbReference>
<dbReference type="SUPFAM" id="SSF56112">
    <property type="entry name" value="Protein kinase-like (PK-like)"/>
    <property type="match status" value="1"/>
</dbReference>
<dbReference type="KEGG" id="cam:101501880"/>
<dbReference type="PaxDb" id="3827-XP_004513505.1"/>
<dbReference type="Pfam" id="PF07714">
    <property type="entry name" value="PK_Tyr_Ser-Thr"/>
    <property type="match status" value="1"/>
</dbReference>
<feature type="chain" id="PRO_5010386804" evidence="9">
    <location>
        <begin position="21"/>
        <end position="664"/>
    </location>
</feature>
<name>A0A1S2Z1W5_CICAR</name>
<dbReference type="GeneID" id="101501880"/>
<feature type="signal peptide" evidence="9">
    <location>
        <begin position="1"/>
        <end position="20"/>
    </location>
</feature>
<dbReference type="Gene3D" id="3.80.10.10">
    <property type="entry name" value="Ribonuclease Inhibitor"/>
    <property type="match status" value="2"/>
</dbReference>
<keyword evidence="5" id="KW-0677">Repeat</keyword>
<evidence type="ECO:0000313" key="12">
    <source>
        <dbReference type="RefSeq" id="XP_004513505.1"/>
    </source>
</evidence>
<evidence type="ECO:0000313" key="11">
    <source>
        <dbReference type="Proteomes" id="UP000087171"/>
    </source>
</evidence>
<dbReference type="Gene3D" id="3.30.200.20">
    <property type="entry name" value="Phosphorylase Kinase, domain 1"/>
    <property type="match status" value="1"/>
</dbReference>
<dbReference type="GO" id="GO:0016020">
    <property type="term" value="C:membrane"/>
    <property type="evidence" value="ECO:0007669"/>
    <property type="project" value="UniProtKB-SubCell"/>
</dbReference>
<evidence type="ECO:0000256" key="6">
    <source>
        <dbReference type="ARBA" id="ARBA00022989"/>
    </source>
</evidence>
<dbReference type="Gene3D" id="1.10.510.10">
    <property type="entry name" value="Transferase(Phosphotransferase) domain 1"/>
    <property type="match status" value="1"/>
</dbReference>
<feature type="domain" description="Protein kinase" evidence="10">
    <location>
        <begin position="394"/>
        <end position="664"/>
    </location>
</feature>
<dbReference type="AlphaFoldDB" id="A0A1S2Z1W5"/>
<keyword evidence="6 8" id="KW-1133">Transmembrane helix</keyword>
<sequence>MSSSLLFLLLKLQIFFICWSESFSINTELETLMTIKESLDPENRVLISWNNHSDPCSGVFEGIGCNEKGFVSNISLQGKGLYGKIPSVIGSLKSLTAVYLHFNALNGILPKEIASLTQLSDLYLSFNNLSGNIPHDIGNMSNLQVLQLCYNELNGSIPSELGRLKRLTIVALQNNHLSGAIPASLGELETLERLDLSFNTLFGPIPVTLANAPKLQTLDITNNSLSGSVPTALQRLKGGFKYINNHGLCGTGFSDLDSCRIVSNSDPVRPEPYEPINNITSRDFPAESCGDADCIKRSETSTIGLAFVMIGVVSVFSVTGVFLFLWYHHKKQKIGSTDESSDKIKKVYRKNYASPLISLEYSSGWDPLSKGVNEDFLQSFMFNLEEVERATQCFSEMNLLTKNNISANYRGILRDGSVVVIKCIAKTSCKSDETEFLKGLKTLTSLKHENVVRLRGFCCSKGRGECFLIYDFVSNGSLSKYLDVKRGSDHEVLEWSTRVSIIRGIAKGIGYLHGKKGSKHSLVHQNISSEKVLVDFRYNSLLADSGLHKLLADDVIFSTLKASAAKGYLAPEYTTTGRFTEESDVYAFGVIVFQLLAGKHDITQLSRQWIETASLKYVIDENLEGKFGESEAEKLARIACLCTHESPHDRPTMDNVMLELSDKW</sequence>
<dbReference type="PROSITE" id="PS50011">
    <property type="entry name" value="PROTEIN_KINASE_DOM"/>
    <property type="match status" value="1"/>
</dbReference>
<evidence type="ECO:0000256" key="4">
    <source>
        <dbReference type="ARBA" id="ARBA00022729"/>
    </source>
</evidence>
<keyword evidence="11" id="KW-1185">Reference proteome</keyword>
<protein>
    <submittedName>
        <fullName evidence="12">Probable leucine-rich repeat receptor-like serine/threonine-protein kinase At3g14840</fullName>
    </submittedName>
</protein>
<dbReference type="RefSeq" id="XP_004513505.1">
    <property type="nucleotide sequence ID" value="XM_004513448.3"/>
</dbReference>
<dbReference type="InterPro" id="IPR046959">
    <property type="entry name" value="PRK1-6/SRF4-like"/>
</dbReference>
<dbReference type="GO" id="GO:0005524">
    <property type="term" value="F:ATP binding"/>
    <property type="evidence" value="ECO:0007669"/>
    <property type="project" value="InterPro"/>
</dbReference>
<dbReference type="FunFam" id="3.30.200.20:FF:000371">
    <property type="entry name" value="Protein NSP-INTERACTING KINASE 2"/>
    <property type="match status" value="1"/>
</dbReference>
<feature type="transmembrane region" description="Helical" evidence="8">
    <location>
        <begin position="303"/>
        <end position="327"/>
    </location>
</feature>
<keyword evidence="4 9" id="KW-0732">Signal</keyword>
<dbReference type="InterPro" id="IPR000719">
    <property type="entry name" value="Prot_kinase_dom"/>
</dbReference>
<dbReference type="InterPro" id="IPR001245">
    <property type="entry name" value="Ser-Thr/Tyr_kinase_cat_dom"/>
</dbReference>
<accession>A0A1S2Z1W5</accession>
<dbReference type="OrthoDB" id="676979at2759"/>
<keyword evidence="3 8" id="KW-0812">Transmembrane</keyword>
<dbReference type="SUPFAM" id="SSF52058">
    <property type="entry name" value="L domain-like"/>
    <property type="match status" value="1"/>
</dbReference>
<dbReference type="Pfam" id="PF23598">
    <property type="entry name" value="LRR_14"/>
    <property type="match status" value="1"/>
</dbReference>